<dbReference type="OrthoDB" id="7583287at2"/>
<dbReference type="Proteomes" id="UP000074310">
    <property type="component" value="Unassembled WGS sequence"/>
</dbReference>
<dbReference type="NCBIfam" id="NF042415">
    <property type="entry name" value="STY0301_fam"/>
    <property type="match status" value="1"/>
</dbReference>
<dbReference type="InterPro" id="IPR049973">
    <property type="entry name" value="STY0301-like"/>
</dbReference>
<reference evidence="1 2" key="1">
    <citation type="journal article" date="2016" name="Front. Microbiol.">
        <title>Genomic Resource of Rice Seed Associated Bacteria.</title>
        <authorList>
            <person name="Midha S."/>
            <person name="Bansal K."/>
            <person name="Sharma S."/>
            <person name="Kumar N."/>
            <person name="Patil P.P."/>
            <person name="Chaudhry V."/>
            <person name="Patil P.B."/>
        </authorList>
    </citation>
    <scope>NUCLEOTIDE SEQUENCE [LARGE SCALE GENOMIC DNA]</scope>
    <source>
        <strain evidence="1 2">NS334</strain>
    </source>
</reference>
<name>A0A147HYG5_9SPHN</name>
<protein>
    <submittedName>
        <fullName evidence="1">Uncharacterized protein</fullName>
    </submittedName>
</protein>
<comment type="caution">
    <text evidence="1">The sequence shown here is derived from an EMBL/GenBank/DDBJ whole genome shotgun (WGS) entry which is preliminary data.</text>
</comment>
<gene>
    <name evidence="1" type="ORF">NS334_13370</name>
</gene>
<keyword evidence="2" id="KW-1185">Reference proteome</keyword>
<evidence type="ECO:0000313" key="2">
    <source>
        <dbReference type="Proteomes" id="UP000074310"/>
    </source>
</evidence>
<evidence type="ECO:0000313" key="1">
    <source>
        <dbReference type="EMBL" id="KTT69999.1"/>
    </source>
</evidence>
<dbReference type="EMBL" id="LDTB01000058">
    <property type="protein sequence ID" value="KTT69999.1"/>
    <property type="molecule type" value="Genomic_DNA"/>
</dbReference>
<proteinExistence type="predicted"/>
<dbReference type="PATRIC" id="fig|869719.3.peg.2666"/>
<organism evidence="1 2">
    <name type="scientific">Sphingomonas endophytica</name>
    <dbReference type="NCBI Taxonomy" id="869719"/>
    <lineage>
        <taxon>Bacteria</taxon>
        <taxon>Pseudomonadati</taxon>
        <taxon>Pseudomonadota</taxon>
        <taxon>Alphaproteobacteria</taxon>
        <taxon>Sphingomonadales</taxon>
        <taxon>Sphingomonadaceae</taxon>
        <taxon>Sphingomonas</taxon>
    </lineage>
</organism>
<accession>A0A147HYG5</accession>
<sequence>MIGMLAAAAVMVACPAVHDGTPLQGVAIFDGAVSDNAILAPDTTRRDTSGTVQTWRVEGVYRDGRTLHLRCDYAGRSSVTLAVPHPVRLCRMTWRGPRRHLACA</sequence>
<dbReference type="AlphaFoldDB" id="A0A147HYG5"/>
<dbReference type="RefSeq" id="WP_058756454.1">
    <property type="nucleotide sequence ID" value="NZ_LDTB01000058.1"/>
</dbReference>